<feature type="site" description="Contributes to redox potential value" evidence="8">
    <location>
        <position position="34"/>
    </location>
</feature>
<dbReference type="NCBIfam" id="TIGR01068">
    <property type="entry name" value="thioredoxin"/>
    <property type="match status" value="1"/>
</dbReference>
<dbReference type="PANTHER" id="PTHR45663">
    <property type="entry name" value="GEO12009P1"/>
    <property type="match status" value="1"/>
</dbReference>
<dbReference type="OrthoDB" id="9790390at2"/>
<dbReference type="NCBIfam" id="NF006898">
    <property type="entry name" value="PRK09381.1"/>
    <property type="match status" value="1"/>
</dbReference>
<organism evidence="11 12">
    <name type="scientific">Oceanisphaera avium</name>
    <dbReference type="NCBI Taxonomy" id="1903694"/>
    <lineage>
        <taxon>Bacteria</taxon>
        <taxon>Pseudomonadati</taxon>
        <taxon>Pseudomonadota</taxon>
        <taxon>Gammaproteobacteria</taxon>
        <taxon>Aeromonadales</taxon>
        <taxon>Aeromonadaceae</taxon>
        <taxon>Oceanisphaera</taxon>
    </lineage>
</organism>
<dbReference type="Pfam" id="PF00085">
    <property type="entry name" value="Thioredoxin"/>
    <property type="match status" value="1"/>
</dbReference>
<dbReference type="KEGG" id="ocm:CBP12_11560"/>
<evidence type="ECO:0000256" key="2">
    <source>
        <dbReference type="ARBA" id="ARBA00022448"/>
    </source>
</evidence>
<keyword evidence="4 9" id="KW-1015">Disulfide bond</keyword>
<feature type="disulfide bond" description="Redox-active" evidence="9">
    <location>
        <begin position="33"/>
        <end position="36"/>
    </location>
</feature>
<evidence type="ECO:0000256" key="7">
    <source>
        <dbReference type="PIRNR" id="PIRNR000077"/>
    </source>
</evidence>
<feature type="active site" description="Nucleophile" evidence="8">
    <location>
        <position position="33"/>
    </location>
</feature>
<dbReference type="RefSeq" id="WP_086964574.1">
    <property type="nucleotide sequence ID" value="NZ_CP021376.1"/>
</dbReference>
<dbReference type="PANTHER" id="PTHR45663:SF11">
    <property type="entry name" value="GEO12009P1"/>
    <property type="match status" value="1"/>
</dbReference>
<evidence type="ECO:0000256" key="5">
    <source>
        <dbReference type="ARBA" id="ARBA00023284"/>
    </source>
</evidence>
<sequence length="108" mass="11593">MSDKIVQLTDASFEADVLKASGPVLVDFWAEWCGPCKMIAPILEEVAGEYVGKVTVGKLNIDQNADTPPKFGIRGIPTLLLFKNGEVAATKVGALSKSQLKEFLDANL</sequence>
<evidence type="ECO:0000256" key="6">
    <source>
        <dbReference type="NCBIfam" id="TIGR01068"/>
    </source>
</evidence>
<evidence type="ECO:0000256" key="3">
    <source>
        <dbReference type="ARBA" id="ARBA00022982"/>
    </source>
</evidence>
<evidence type="ECO:0000256" key="4">
    <source>
        <dbReference type="ARBA" id="ARBA00023157"/>
    </source>
</evidence>
<evidence type="ECO:0000313" key="12">
    <source>
        <dbReference type="Proteomes" id="UP000243793"/>
    </source>
</evidence>
<dbReference type="PIRSF" id="PIRSF000077">
    <property type="entry name" value="Thioredoxin"/>
    <property type="match status" value="1"/>
</dbReference>
<dbReference type="AlphaFoldDB" id="A0A1Y0D0T0"/>
<feature type="domain" description="Thioredoxin" evidence="10">
    <location>
        <begin position="1"/>
        <end position="108"/>
    </location>
</feature>
<keyword evidence="3" id="KW-0249">Electron transport</keyword>
<dbReference type="PRINTS" id="PR00421">
    <property type="entry name" value="THIOREDOXIN"/>
</dbReference>
<dbReference type="Proteomes" id="UP000243793">
    <property type="component" value="Chromosome"/>
</dbReference>
<dbReference type="InterPro" id="IPR017937">
    <property type="entry name" value="Thioredoxin_CS"/>
</dbReference>
<dbReference type="Gene3D" id="3.40.30.10">
    <property type="entry name" value="Glutaredoxin"/>
    <property type="match status" value="1"/>
</dbReference>
<comment type="similarity">
    <text evidence="1 7">Belongs to the thioredoxin family.</text>
</comment>
<dbReference type="InterPro" id="IPR036249">
    <property type="entry name" value="Thioredoxin-like_sf"/>
</dbReference>
<dbReference type="InterPro" id="IPR005746">
    <property type="entry name" value="Thioredoxin"/>
</dbReference>
<evidence type="ECO:0000256" key="8">
    <source>
        <dbReference type="PIRSR" id="PIRSR000077-1"/>
    </source>
</evidence>
<feature type="site" description="Deprotonates C-terminal active site Cys" evidence="8">
    <location>
        <position position="27"/>
    </location>
</feature>
<dbReference type="PROSITE" id="PS51352">
    <property type="entry name" value="THIOREDOXIN_2"/>
    <property type="match status" value="1"/>
</dbReference>
<gene>
    <name evidence="11" type="ORF">CBP12_11560</name>
</gene>
<feature type="active site" description="Nucleophile" evidence="8">
    <location>
        <position position="36"/>
    </location>
</feature>
<evidence type="ECO:0000259" key="10">
    <source>
        <dbReference type="PROSITE" id="PS51352"/>
    </source>
</evidence>
<dbReference type="FunFam" id="3.40.30.10:FF:000001">
    <property type="entry name" value="Thioredoxin"/>
    <property type="match status" value="1"/>
</dbReference>
<keyword evidence="2" id="KW-0813">Transport</keyword>
<dbReference type="GO" id="GO:0015035">
    <property type="term" value="F:protein-disulfide reductase activity"/>
    <property type="evidence" value="ECO:0007669"/>
    <property type="project" value="UniProtKB-UniRule"/>
</dbReference>
<keyword evidence="12" id="KW-1185">Reference proteome</keyword>
<dbReference type="GO" id="GO:0005829">
    <property type="term" value="C:cytosol"/>
    <property type="evidence" value="ECO:0007669"/>
    <property type="project" value="TreeGrafter"/>
</dbReference>
<dbReference type="EMBL" id="CP021376">
    <property type="protein sequence ID" value="ART80706.1"/>
    <property type="molecule type" value="Genomic_DNA"/>
</dbReference>
<evidence type="ECO:0000256" key="1">
    <source>
        <dbReference type="ARBA" id="ARBA00008987"/>
    </source>
</evidence>
<reference evidence="12" key="1">
    <citation type="submission" date="2017-05" db="EMBL/GenBank/DDBJ databases">
        <authorList>
            <person name="Sung H."/>
        </authorList>
    </citation>
    <scope>NUCLEOTIDE SEQUENCE [LARGE SCALE GENOMIC DNA]</scope>
    <source>
        <strain evidence="12">AMac2203</strain>
    </source>
</reference>
<dbReference type="CDD" id="cd02947">
    <property type="entry name" value="TRX_family"/>
    <property type="match status" value="1"/>
</dbReference>
<protein>
    <recommendedName>
        <fullName evidence="6 7">Thioredoxin</fullName>
    </recommendedName>
</protein>
<accession>A0A1Y0D0T0</accession>
<dbReference type="PROSITE" id="PS00194">
    <property type="entry name" value="THIOREDOXIN_1"/>
    <property type="match status" value="1"/>
</dbReference>
<feature type="site" description="Contributes to redox potential value" evidence="8">
    <location>
        <position position="35"/>
    </location>
</feature>
<dbReference type="GO" id="GO:0045454">
    <property type="term" value="P:cell redox homeostasis"/>
    <property type="evidence" value="ECO:0007669"/>
    <property type="project" value="TreeGrafter"/>
</dbReference>
<dbReference type="SUPFAM" id="SSF52833">
    <property type="entry name" value="Thioredoxin-like"/>
    <property type="match status" value="1"/>
</dbReference>
<evidence type="ECO:0000256" key="9">
    <source>
        <dbReference type="PIRSR" id="PIRSR000077-4"/>
    </source>
</evidence>
<keyword evidence="5 9" id="KW-0676">Redox-active center</keyword>
<dbReference type="InterPro" id="IPR013766">
    <property type="entry name" value="Thioredoxin_domain"/>
</dbReference>
<name>A0A1Y0D0T0_9GAMM</name>
<evidence type="ECO:0000313" key="11">
    <source>
        <dbReference type="EMBL" id="ART80706.1"/>
    </source>
</evidence>
<proteinExistence type="inferred from homology"/>